<dbReference type="AlphaFoldDB" id="M2R901"/>
<dbReference type="EMBL" id="KB445801">
    <property type="protein sequence ID" value="EMD35221.1"/>
    <property type="molecule type" value="Genomic_DNA"/>
</dbReference>
<gene>
    <name evidence="2" type="primary">CsPh1</name>
    <name evidence="2" type="ORF">CERSUDRAFT_172056</name>
</gene>
<evidence type="ECO:0000256" key="1">
    <source>
        <dbReference type="SAM" id="MobiDB-lite"/>
    </source>
</evidence>
<protein>
    <submittedName>
        <fullName evidence="2">Pheromone B mating type</fullName>
    </submittedName>
</protein>
<dbReference type="Proteomes" id="UP000016930">
    <property type="component" value="Unassembled WGS sequence"/>
</dbReference>
<feature type="compositionally biased region" description="Polar residues" evidence="1">
    <location>
        <begin position="16"/>
        <end position="39"/>
    </location>
</feature>
<organism evidence="2 3">
    <name type="scientific">Ceriporiopsis subvermispora (strain B)</name>
    <name type="common">White-rot fungus</name>
    <name type="synonym">Gelatoporia subvermispora</name>
    <dbReference type="NCBI Taxonomy" id="914234"/>
    <lineage>
        <taxon>Eukaryota</taxon>
        <taxon>Fungi</taxon>
        <taxon>Dikarya</taxon>
        <taxon>Basidiomycota</taxon>
        <taxon>Agaricomycotina</taxon>
        <taxon>Agaricomycetes</taxon>
        <taxon>Polyporales</taxon>
        <taxon>Gelatoporiaceae</taxon>
        <taxon>Gelatoporia</taxon>
    </lineage>
</organism>
<dbReference type="HOGENOM" id="CLU_218868_0_0_1"/>
<feature type="region of interest" description="Disordered" evidence="1">
    <location>
        <begin position="1"/>
        <end position="39"/>
    </location>
</feature>
<name>M2R901_CERS8</name>
<accession>M2R901</accession>
<evidence type="ECO:0000313" key="3">
    <source>
        <dbReference type="Proteomes" id="UP000016930"/>
    </source>
</evidence>
<keyword evidence="3" id="KW-1185">Reference proteome</keyword>
<proteinExistence type="predicted"/>
<evidence type="ECO:0000313" key="2">
    <source>
        <dbReference type="EMBL" id="EMD35221.1"/>
    </source>
</evidence>
<sequence length="39" mass="4055">MDAFILASPVPAEEIPTTQVPVDSEQTGGSNTSQHCIIA</sequence>
<reference evidence="2 3" key="1">
    <citation type="journal article" date="2012" name="Proc. Natl. Acad. Sci. U.S.A.">
        <title>Comparative genomics of Ceriporiopsis subvermispora and Phanerochaete chrysosporium provide insight into selective ligninolysis.</title>
        <authorList>
            <person name="Fernandez-Fueyo E."/>
            <person name="Ruiz-Duenas F.J."/>
            <person name="Ferreira P."/>
            <person name="Floudas D."/>
            <person name="Hibbett D.S."/>
            <person name="Canessa P."/>
            <person name="Larrondo L.F."/>
            <person name="James T.Y."/>
            <person name="Seelenfreund D."/>
            <person name="Lobos S."/>
            <person name="Polanco R."/>
            <person name="Tello M."/>
            <person name="Honda Y."/>
            <person name="Watanabe T."/>
            <person name="Watanabe T."/>
            <person name="Ryu J.S."/>
            <person name="Kubicek C.P."/>
            <person name="Schmoll M."/>
            <person name="Gaskell J."/>
            <person name="Hammel K.E."/>
            <person name="St John F.J."/>
            <person name="Vanden Wymelenberg A."/>
            <person name="Sabat G."/>
            <person name="Splinter BonDurant S."/>
            <person name="Syed K."/>
            <person name="Yadav J.S."/>
            <person name="Doddapaneni H."/>
            <person name="Subramanian V."/>
            <person name="Lavin J.L."/>
            <person name="Oguiza J.A."/>
            <person name="Perez G."/>
            <person name="Pisabarro A.G."/>
            <person name="Ramirez L."/>
            <person name="Santoyo F."/>
            <person name="Master E."/>
            <person name="Coutinho P.M."/>
            <person name="Henrissat B."/>
            <person name="Lombard V."/>
            <person name="Magnuson J.K."/>
            <person name="Kuees U."/>
            <person name="Hori C."/>
            <person name="Igarashi K."/>
            <person name="Samejima M."/>
            <person name="Held B.W."/>
            <person name="Barry K.W."/>
            <person name="LaButti K.M."/>
            <person name="Lapidus A."/>
            <person name="Lindquist E.A."/>
            <person name="Lucas S.M."/>
            <person name="Riley R."/>
            <person name="Salamov A.A."/>
            <person name="Hoffmeister D."/>
            <person name="Schwenk D."/>
            <person name="Hadar Y."/>
            <person name="Yarden O."/>
            <person name="de Vries R.P."/>
            <person name="Wiebenga A."/>
            <person name="Stenlid J."/>
            <person name="Eastwood D."/>
            <person name="Grigoriev I.V."/>
            <person name="Berka R.M."/>
            <person name="Blanchette R.A."/>
            <person name="Kersten P."/>
            <person name="Martinez A.T."/>
            <person name="Vicuna R."/>
            <person name="Cullen D."/>
        </authorList>
    </citation>
    <scope>NUCLEOTIDE SEQUENCE [LARGE SCALE GENOMIC DNA]</scope>
    <source>
        <strain evidence="2 3">B</strain>
    </source>
</reference>